<organism evidence="2 3">
    <name type="scientific">Caenorhabditis tropicalis</name>
    <dbReference type="NCBI Taxonomy" id="1561998"/>
    <lineage>
        <taxon>Eukaryota</taxon>
        <taxon>Metazoa</taxon>
        <taxon>Ecdysozoa</taxon>
        <taxon>Nematoda</taxon>
        <taxon>Chromadorea</taxon>
        <taxon>Rhabditida</taxon>
        <taxon>Rhabditina</taxon>
        <taxon>Rhabditomorpha</taxon>
        <taxon>Rhabditoidea</taxon>
        <taxon>Rhabditidae</taxon>
        <taxon>Peloderinae</taxon>
        <taxon>Caenorhabditis</taxon>
    </lineage>
</organism>
<feature type="region of interest" description="Disordered" evidence="1">
    <location>
        <begin position="417"/>
        <end position="493"/>
    </location>
</feature>
<name>A0A1I7UDP5_9PELO</name>
<accession>A0A1I7UDP5</accession>
<reference evidence="3" key="1">
    <citation type="submission" date="2016-11" db="UniProtKB">
        <authorList>
            <consortium name="WormBaseParasite"/>
        </authorList>
    </citation>
    <scope>IDENTIFICATION</scope>
</reference>
<evidence type="ECO:0000313" key="3">
    <source>
        <dbReference type="WBParaSite" id="Csp11.Scaffold629.g8283.t1"/>
    </source>
</evidence>
<feature type="compositionally biased region" description="Low complexity" evidence="1">
    <location>
        <begin position="569"/>
        <end position="584"/>
    </location>
</feature>
<evidence type="ECO:0000313" key="2">
    <source>
        <dbReference type="Proteomes" id="UP000095282"/>
    </source>
</evidence>
<dbReference type="Proteomes" id="UP000095282">
    <property type="component" value="Unplaced"/>
</dbReference>
<dbReference type="AlphaFoldDB" id="A0A1I7UDP5"/>
<dbReference type="WBParaSite" id="Csp11.Scaffold629.g8283.t1">
    <property type="protein sequence ID" value="Csp11.Scaffold629.g8283.t1"/>
    <property type="gene ID" value="Csp11.Scaffold629.g8283"/>
</dbReference>
<feature type="compositionally biased region" description="Basic residues" evidence="1">
    <location>
        <begin position="439"/>
        <end position="448"/>
    </location>
</feature>
<protein>
    <submittedName>
        <fullName evidence="3">F-box domain-containing protein</fullName>
    </submittedName>
</protein>
<dbReference type="eggNOG" id="ENOG502SG2G">
    <property type="taxonomic scope" value="Eukaryota"/>
</dbReference>
<dbReference type="InterPro" id="IPR032675">
    <property type="entry name" value="LRR_dom_sf"/>
</dbReference>
<keyword evidence="2" id="KW-1185">Reference proteome</keyword>
<dbReference type="Gene3D" id="3.80.10.10">
    <property type="entry name" value="Ribonuclease Inhibitor"/>
    <property type="match status" value="1"/>
</dbReference>
<sequence length="584" mass="65399">MSIITQDALKAISEQLSPTSRLNLAAIDQRFFEAAAKWHDVKTIVFDDDDVTLAGANFVHTYENAAFQKKGDKILYKTEARETALNLCPALKKLIIQARLADCDVVMLNKLNLKITKLYISIENLSLVNFPKFEKLRTLHLVYNCVKDLKVVEVVEMRVLVATFPPTLRRVCLTGIYLTETLLTVLSSLPNLVCLDLIGCLVDTRVGAKYIPLLEKFPSLDELSLPPSLFSFSTKAKTPENFSLKQLKVTKIAIFMDQFDDDLFYSQSRHFLPKNLKYLVVFGNYMPLRRWKLLSSIQNFMIIFGPNTSMASCPQANLTNVKLLSHLVRSPPYIQQEYNPNFLRNHDTNIGNLNWQFSLIEWKDNNGCRREVEALRQRMHAIGDEEIVFEGIRIPAPVISRRFGEFAENAFRRIMPGSPEQLVPQPPPLPTTTPPPTRRVSRSRRNRLNQHQPLPRRGSRRRNRSAPPLSEMPATTQSLRTNPPSPPVPTNSGAVFNATLPMISPITVATNPSVSTATTGVMNRGFLATPGTTSSMAVTTSQPTRRQSASPMNSEMTASPERPAPAQPPTGINGNPENPPGNQN</sequence>
<evidence type="ECO:0000256" key="1">
    <source>
        <dbReference type="SAM" id="MobiDB-lite"/>
    </source>
</evidence>
<feature type="compositionally biased region" description="Pro residues" evidence="1">
    <location>
        <begin position="424"/>
        <end position="437"/>
    </location>
</feature>
<proteinExistence type="predicted"/>
<feature type="compositionally biased region" description="Polar residues" evidence="1">
    <location>
        <begin position="530"/>
        <end position="557"/>
    </location>
</feature>
<dbReference type="SUPFAM" id="SSF52047">
    <property type="entry name" value="RNI-like"/>
    <property type="match status" value="1"/>
</dbReference>
<feature type="region of interest" description="Disordered" evidence="1">
    <location>
        <begin position="527"/>
        <end position="584"/>
    </location>
</feature>